<evidence type="ECO:0000313" key="2">
    <source>
        <dbReference type="Proteomes" id="UP001152795"/>
    </source>
</evidence>
<reference evidence="1" key="1">
    <citation type="submission" date="2020-04" db="EMBL/GenBank/DDBJ databases">
        <authorList>
            <person name="Alioto T."/>
            <person name="Alioto T."/>
            <person name="Gomez Garrido J."/>
        </authorList>
    </citation>
    <scope>NUCLEOTIDE SEQUENCE</scope>
    <source>
        <strain evidence="1">A484AB</strain>
    </source>
</reference>
<keyword evidence="2" id="KW-1185">Reference proteome</keyword>
<dbReference type="AlphaFoldDB" id="A0A7D9KFD8"/>
<accession>A0A7D9KFD8</accession>
<proteinExistence type="predicted"/>
<dbReference type="Proteomes" id="UP001152795">
    <property type="component" value="Unassembled WGS sequence"/>
</dbReference>
<dbReference type="EMBL" id="CACRXK020035884">
    <property type="protein sequence ID" value="CAB4044706.1"/>
    <property type="molecule type" value="Genomic_DNA"/>
</dbReference>
<dbReference type="PANTHER" id="PTHR31511">
    <property type="entry name" value="PROTEIN CBG23764"/>
    <property type="match status" value="1"/>
</dbReference>
<name>A0A7D9KFD8_PARCT</name>
<dbReference type="OrthoDB" id="6602337at2759"/>
<protein>
    <submittedName>
        <fullName evidence="1">Uncharacterized protein</fullName>
    </submittedName>
</protein>
<comment type="caution">
    <text evidence="1">The sequence shown here is derived from an EMBL/GenBank/DDBJ whole genome shotgun (WGS) entry which is preliminary data.</text>
</comment>
<sequence>GKDGRKGKIIRKLRFLDSFKFMPSSLDKLVRGVGRNVFRNLDLMSACYTNGQKDLLKQKRVYPYEYMDGFDRLGVTALPPKEKFFSKLNNESIGDMDYKRAQT</sequence>
<evidence type="ECO:0000313" key="1">
    <source>
        <dbReference type="EMBL" id="CAB4044706.1"/>
    </source>
</evidence>
<dbReference type="PANTHER" id="PTHR31511:SF12">
    <property type="entry name" value="RHO TERMINATION FACTOR N-TERMINAL DOMAIN-CONTAINING PROTEIN"/>
    <property type="match status" value="1"/>
</dbReference>
<feature type="non-terminal residue" evidence="1">
    <location>
        <position position="1"/>
    </location>
</feature>
<feature type="non-terminal residue" evidence="1">
    <location>
        <position position="103"/>
    </location>
</feature>
<organism evidence="1 2">
    <name type="scientific">Paramuricea clavata</name>
    <name type="common">Red gorgonian</name>
    <name type="synonym">Violescent sea-whip</name>
    <dbReference type="NCBI Taxonomy" id="317549"/>
    <lineage>
        <taxon>Eukaryota</taxon>
        <taxon>Metazoa</taxon>
        <taxon>Cnidaria</taxon>
        <taxon>Anthozoa</taxon>
        <taxon>Octocorallia</taxon>
        <taxon>Malacalcyonacea</taxon>
        <taxon>Plexauridae</taxon>
        <taxon>Paramuricea</taxon>
    </lineage>
</organism>
<gene>
    <name evidence="1" type="ORF">PACLA_8A049390</name>
</gene>